<keyword evidence="3" id="KW-0112">Calmodulin-binding</keyword>
<evidence type="ECO:0000256" key="4">
    <source>
        <dbReference type="SAM" id="Coils"/>
    </source>
</evidence>
<dbReference type="Gene3D" id="1.10.506.10">
    <property type="entry name" value="GTPase Activation - p120gap, domain 1"/>
    <property type="match status" value="1"/>
</dbReference>
<reference evidence="10" key="1">
    <citation type="submission" date="2012-12" db="EMBL/GenBank/DDBJ databases">
        <authorList>
            <person name="Hellsten U."/>
            <person name="Grimwood J."/>
            <person name="Chapman J.A."/>
            <person name="Shapiro H."/>
            <person name="Aerts A."/>
            <person name="Otillar R.P."/>
            <person name="Terry A.Y."/>
            <person name="Boore J.L."/>
            <person name="Simakov O."/>
            <person name="Marletaz F."/>
            <person name="Cho S.-J."/>
            <person name="Edsinger-Gonzales E."/>
            <person name="Havlak P."/>
            <person name="Kuo D.-H."/>
            <person name="Larsson T."/>
            <person name="Lv J."/>
            <person name="Arendt D."/>
            <person name="Savage R."/>
            <person name="Osoegawa K."/>
            <person name="de Jong P."/>
            <person name="Lindberg D.R."/>
            <person name="Seaver E.C."/>
            <person name="Weisblat D.A."/>
            <person name="Putnam N.H."/>
            <person name="Grigoriev I.V."/>
            <person name="Rokhsar D.S."/>
        </authorList>
    </citation>
    <scope>NUCLEOTIDE SEQUENCE</scope>
</reference>
<dbReference type="SUPFAM" id="SSF47576">
    <property type="entry name" value="Calponin-homology domain, CH-domain"/>
    <property type="match status" value="1"/>
</dbReference>
<evidence type="ECO:0000313" key="10">
    <source>
        <dbReference type="Proteomes" id="UP000015101"/>
    </source>
</evidence>
<protein>
    <recommendedName>
        <fullName evidence="11">Ras GTPase-activating-like protein IQGAP1</fullName>
    </recommendedName>
</protein>
<dbReference type="Gene3D" id="1.10.418.10">
    <property type="entry name" value="Calponin-like domain"/>
    <property type="match status" value="1"/>
</dbReference>
<dbReference type="Pfam" id="PF00307">
    <property type="entry name" value="CH"/>
    <property type="match status" value="1"/>
</dbReference>
<dbReference type="InterPro" id="IPR000593">
    <property type="entry name" value="RasGAP_C"/>
</dbReference>
<dbReference type="KEGG" id="hro:HELRODRAFT_108462"/>
<dbReference type="PANTHER" id="PTHR14149">
    <property type="entry name" value="RAS GTPASE-ACTIVATING PROTEIN WITH IQ MOTIF"/>
    <property type="match status" value="1"/>
</dbReference>
<organism evidence="9 10">
    <name type="scientific">Helobdella robusta</name>
    <name type="common">Californian leech</name>
    <dbReference type="NCBI Taxonomy" id="6412"/>
    <lineage>
        <taxon>Eukaryota</taxon>
        <taxon>Metazoa</taxon>
        <taxon>Spiralia</taxon>
        <taxon>Lophotrochozoa</taxon>
        <taxon>Annelida</taxon>
        <taxon>Clitellata</taxon>
        <taxon>Hirudinea</taxon>
        <taxon>Rhynchobdellida</taxon>
        <taxon>Glossiphoniidae</taxon>
        <taxon>Helobdella</taxon>
    </lineage>
</organism>
<dbReference type="Pfam" id="PF03836">
    <property type="entry name" value="RasGAP_C"/>
    <property type="match status" value="1"/>
</dbReference>
<evidence type="ECO:0000259" key="6">
    <source>
        <dbReference type="PROSITE" id="PS50020"/>
    </source>
</evidence>
<dbReference type="FunFam" id="1.10.506.10:FF:000004">
    <property type="entry name" value="IQ motif containing GTPase activating protein 1"/>
    <property type="match status" value="1"/>
</dbReference>
<dbReference type="PROSITE" id="PS50021">
    <property type="entry name" value="CH"/>
    <property type="match status" value="1"/>
</dbReference>
<dbReference type="Pfam" id="PF00616">
    <property type="entry name" value="RasGAP"/>
    <property type="match status" value="1"/>
</dbReference>
<reference evidence="9" key="3">
    <citation type="submission" date="2015-06" db="UniProtKB">
        <authorList>
            <consortium name="EnsemblMetazoa"/>
        </authorList>
    </citation>
    <scope>IDENTIFICATION</scope>
</reference>
<dbReference type="OrthoDB" id="775356at2759"/>
<feature type="domain" description="Calponin-homology (CH)" evidence="7">
    <location>
        <begin position="33"/>
        <end position="148"/>
    </location>
</feature>
<dbReference type="EnsemblMetazoa" id="HelroT108462">
    <property type="protein sequence ID" value="HelroP108462"/>
    <property type="gene ID" value="HelroG108462"/>
</dbReference>
<keyword evidence="1" id="KW-0597">Phosphoprotein</keyword>
<dbReference type="EMBL" id="KB097700">
    <property type="protein sequence ID" value="ESN91702.1"/>
    <property type="molecule type" value="Genomic_DNA"/>
</dbReference>
<dbReference type="PROSITE" id="PS50018">
    <property type="entry name" value="RAS_GTPASE_ACTIV_2"/>
    <property type="match status" value="1"/>
</dbReference>
<dbReference type="SMART" id="SM00323">
    <property type="entry name" value="RasGAP"/>
    <property type="match status" value="1"/>
</dbReference>
<dbReference type="FunFam" id="1.10.418.10:FF:000013">
    <property type="entry name" value="IQ motif containing GTPase activating protein 1"/>
    <property type="match status" value="1"/>
</dbReference>
<dbReference type="InterPro" id="IPR001936">
    <property type="entry name" value="RasGAP_dom"/>
</dbReference>
<evidence type="ECO:0000313" key="9">
    <source>
        <dbReference type="EnsemblMetazoa" id="HelroP108462"/>
    </source>
</evidence>
<dbReference type="Proteomes" id="UP000015101">
    <property type="component" value="Unassembled WGS sequence"/>
</dbReference>
<dbReference type="SUPFAM" id="SSF48350">
    <property type="entry name" value="GTPase activation domain, GAP"/>
    <property type="match status" value="1"/>
</dbReference>
<feature type="domain" description="Ras-GAP" evidence="5">
    <location>
        <begin position="1000"/>
        <end position="1233"/>
    </location>
</feature>
<evidence type="ECO:0000259" key="5">
    <source>
        <dbReference type="PROSITE" id="PS50018"/>
    </source>
</evidence>
<feature type="domain" description="WW" evidence="6">
    <location>
        <begin position="669"/>
        <end position="702"/>
    </location>
</feature>
<dbReference type="InterPro" id="IPR008936">
    <property type="entry name" value="Rho_GTPase_activation_prot"/>
</dbReference>
<evidence type="ECO:0000259" key="7">
    <source>
        <dbReference type="PROSITE" id="PS50021"/>
    </source>
</evidence>
<dbReference type="InParanoid" id="T1EEJ2"/>
<dbReference type="STRING" id="6412.T1EEJ2"/>
<dbReference type="SUPFAM" id="SSF143885">
    <property type="entry name" value="RGC domain-like"/>
    <property type="match status" value="1"/>
</dbReference>
<dbReference type="CTD" id="20194994"/>
<dbReference type="SMART" id="SM00015">
    <property type="entry name" value="IQ"/>
    <property type="match status" value="4"/>
</dbReference>
<dbReference type="PROSITE" id="PS50096">
    <property type="entry name" value="IQ"/>
    <property type="match status" value="3"/>
</dbReference>
<dbReference type="InterPro" id="IPR036872">
    <property type="entry name" value="CH_dom_sf"/>
</dbReference>
<dbReference type="RefSeq" id="XP_009030522.1">
    <property type="nucleotide sequence ID" value="XM_009032274.1"/>
</dbReference>
<dbReference type="OMA" id="KGVLVHW"/>
<evidence type="ECO:0000256" key="1">
    <source>
        <dbReference type="ARBA" id="ARBA00022553"/>
    </source>
</evidence>
<dbReference type="PANTHER" id="PTHR14149:SF14">
    <property type="entry name" value="CALPONIN-HOMOLOGY (CH) DOMAIN-CONTAINING PROTEIN"/>
    <property type="match status" value="1"/>
</dbReference>
<proteinExistence type="predicted"/>
<keyword evidence="10" id="KW-1185">Reference proteome</keyword>
<dbReference type="InterPro" id="IPR000048">
    <property type="entry name" value="IQ_motif_EF-hand-BS"/>
</dbReference>
<sequence>MADNSVEDSEMCGRLTAEEMDIMRKENVAYEYLCRLEEAKVWIEACIKEEIPPSVELEENLRNGVVLAKLAHFISPDRIPFKKIYDLDLSKYQSRGLHFRHTDNINHWIKSMKEIGLPENFYPETTDIYDRKNIPRLIYCLHALSLYMFKIGRAPQIQDLYGKIQFTDEEISNMRKELDKYGISMPAFSKIGGILANEMPVDEAALHAAVIAINSAIDKEDPHLTLEALQNPSAHIMNINGQLADNYQQLLYDAKFVKAENARNKSLNIDNVPDVYDELLTQAEIQGNINMANNTYHLSIINEMISREDSAGLVRALKSSNLNFRDVDETRGDCYLFKFIEIREAGKGDDFLTKDQLQQGILRTNEEFNDMLLVKESLRKINEVLEGNDYDATLQLLQQPKLRLPTEYPTAKCLYHEELKCMKHEKQKLVFALSSPSFCHYVKTLFLNAIAKVNETVDSNDPRGLLDALNFEHAHISDVDADLIDKYLKYLKKLKQSRSKSTFDLLTHHDIVKCINDINYRSAIEHERIEAVARINEMIDRNDVHLLLSCLQASNAGIKNVHEDGVVHYMQLLKIAKQKKAEETEDSTAMLWYEEIQDTIHYANVDLKEAEQLSACVAAVNISVENEDDKNMLTYLQHPSVRLNHISANLSKAYAACLRDFKAQKECAGDTGSGWMMNKLSNGSKYFFNINTMEGSWKKESNIVKDYSLLTRDDIENCVAEVNKSSARHSLFKASEHYIIQLQAHIKGAMVRRRFLRRKKLLLSQTPAVKAIQHWWRRVKATKEMRRKMNYYSDNEHSVVQAQALTRMYLTRKAYQERLNYFKKHVSGIVKIQAFMRTARARQDYKALMHGDNSSVSVIRKFVHLLDITDQDYNEEIELDKLRHQVVQEIRSNQQLDQDLNQMDVKIGLLVKNRITLQDVVSQNKFLRQYQSNASVGSGTGTLGPANNLLTGGLKGLSKASHDKLEAYQHLFYLLQTKPHYLAKLMFELPQSKTTKFMETAVLSLYNYASNQRDEYMLLGLFKTALEEEIRSKVTSLSDIITGNPMVIKMIVSFNRNARGQSLLKELLNPMVIEILEDKNLKINTNVVEVYKQWVNQTEATTGKPSGLPYDVSIEQALKHEEVGMKLSDTILVLQQCTEKFLGAILMSIDKIPYGMRYMSKVLKNALHARFPEAQEKEILKIIGNLIYYRYINSAIVAPDAFDIIEVAANQGLTNEQRRNLGSVAKILQFAASNKGFGSDSPHLVSMNKYIMDAHARFKRYFQEICEVDEPDVVFNIDRYSDVARIIKPVIYISVGEIVDLHKLLLVHQHVIAPDPHDPLHELLDDLGDVADVDAILGDASCDEVARQQMAKTEISLMLSNKFELPDDDQLNIQTTMLRTKQMIVDVLRCQKSGDNLIQVLNCRATEAEENVHAALLRARDRVEQRGTRSNLIRQQSVAGGIKLPIEPMKGVIRENLDKLEKAGMVSKENAYQNIVQSILQDVRNQRLHRQRRKAEMARLRQTMKNLDQKRAFFEEQINYYNQYVKTCLSKQAAKARKKTSVKYSALRLHEKGVLLAIEGLQQNQFKNVLFEIVSTDMPGLFIVHAKFMGVNMEKVELHFQNLLELQYEGIAVMKMFDRAQVNVNLLIYLLNHKFYGKK</sequence>
<dbReference type="GO" id="GO:0005516">
    <property type="term" value="F:calmodulin binding"/>
    <property type="evidence" value="ECO:0000318"/>
    <property type="project" value="GO_Central"/>
</dbReference>
<gene>
    <name evidence="9" type="primary">20194994</name>
    <name evidence="8" type="ORF">HELRODRAFT_108462</name>
</gene>
<dbReference type="InterPro" id="IPR001202">
    <property type="entry name" value="WW_dom"/>
</dbReference>
<evidence type="ECO:0000256" key="3">
    <source>
        <dbReference type="ARBA" id="ARBA00022860"/>
    </source>
</evidence>
<accession>T1EEJ2</accession>
<keyword evidence="4" id="KW-0175">Coiled coil</keyword>
<dbReference type="HOGENOM" id="CLU_000972_2_1_1"/>
<dbReference type="GO" id="GO:0005096">
    <property type="term" value="F:GTPase activator activity"/>
    <property type="evidence" value="ECO:0000318"/>
    <property type="project" value="GO_Central"/>
</dbReference>
<dbReference type="eggNOG" id="KOG2128">
    <property type="taxonomic scope" value="Eukaryota"/>
</dbReference>
<dbReference type="Gene3D" id="1.20.5.190">
    <property type="match status" value="1"/>
</dbReference>
<dbReference type="SMART" id="SM00033">
    <property type="entry name" value="CH"/>
    <property type="match status" value="1"/>
</dbReference>
<dbReference type="CDD" id="cd05127">
    <property type="entry name" value="RasGAP_IQGAP_like"/>
    <property type="match status" value="1"/>
</dbReference>
<dbReference type="GO" id="GO:0005938">
    <property type="term" value="C:cell cortex"/>
    <property type="evidence" value="ECO:0000318"/>
    <property type="project" value="GO_Central"/>
</dbReference>
<evidence type="ECO:0000313" key="8">
    <source>
        <dbReference type="EMBL" id="ESN91702.1"/>
    </source>
</evidence>
<feature type="coiled-coil region" evidence="4">
    <location>
        <begin position="1490"/>
        <end position="1517"/>
    </location>
</feature>
<dbReference type="InterPro" id="IPR001715">
    <property type="entry name" value="CH_dom"/>
</dbReference>
<dbReference type="PROSITE" id="PS50020">
    <property type="entry name" value="WW_DOMAIN_2"/>
    <property type="match status" value="1"/>
</dbReference>
<reference evidence="8 10" key="2">
    <citation type="journal article" date="2013" name="Nature">
        <title>Insights into bilaterian evolution from three spiralian genomes.</title>
        <authorList>
            <person name="Simakov O."/>
            <person name="Marletaz F."/>
            <person name="Cho S.J."/>
            <person name="Edsinger-Gonzales E."/>
            <person name="Havlak P."/>
            <person name="Hellsten U."/>
            <person name="Kuo D.H."/>
            <person name="Larsson T."/>
            <person name="Lv J."/>
            <person name="Arendt D."/>
            <person name="Savage R."/>
            <person name="Osoegawa K."/>
            <person name="de Jong P."/>
            <person name="Grimwood J."/>
            <person name="Chapman J.A."/>
            <person name="Shapiro H."/>
            <person name="Aerts A."/>
            <person name="Otillar R.P."/>
            <person name="Terry A.Y."/>
            <person name="Boore J.L."/>
            <person name="Grigoriev I.V."/>
            <person name="Lindberg D.R."/>
            <person name="Seaver E.C."/>
            <person name="Weisblat D.A."/>
            <person name="Putnam N.H."/>
            <person name="Rokhsar D.S."/>
        </authorList>
    </citation>
    <scope>NUCLEOTIDE SEQUENCE</scope>
</reference>
<evidence type="ECO:0000256" key="2">
    <source>
        <dbReference type="ARBA" id="ARBA00022737"/>
    </source>
</evidence>
<dbReference type="GeneID" id="20194994"/>
<dbReference type="EMBL" id="AMQM01002168">
    <property type="status" value="NOT_ANNOTATED_CDS"/>
    <property type="molecule type" value="Genomic_DNA"/>
</dbReference>
<dbReference type="GO" id="GO:1903479">
    <property type="term" value="P:mitotic actomyosin contractile ring assembly actin filament organization"/>
    <property type="evidence" value="ECO:0000318"/>
    <property type="project" value="GO_Central"/>
</dbReference>
<evidence type="ECO:0008006" key="11">
    <source>
        <dbReference type="Google" id="ProtNLM"/>
    </source>
</evidence>
<name>T1EEJ2_HELRO</name>
<keyword evidence="2" id="KW-0677">Repeat</keyword>
<dbReference type="GO" id="GO:0051015">
    <property type="term" value="F:actin filament binding"/>
    <property type="evidence" value="ECO:0000318"/>
    <property type="project" value="GO_Central"/>
</dbReference>